<dbReference type="EC" id="2.7.7.6" evidence="2"/>
<dbReference type="GO" id="GO:0005737">
    <property type="term" value="C:cytoplasm"/>
    <property type="evidence" value="ECO:0007669"/>
    <property type="project" value="UniProtKB-ARBA"/>
</dbReference>
<evidence type="ECO:0000256" key="9">
    <source>
        <dbReference type="ARBA" id="ARBA00033070"/>
    </source>
</evidence>
<proteinExistence type="inferred from homology"/>
<dbReference type="SUPFAM" id="SSF56553">
    <property type="entry name" value="Insert subdomain of RNA polymerase alpha subunit"/>
    <property type="match status" value="1"/>
</dbReference>
<dbReference type="GO" id="GO:0046983">
    <property type="term" value="F:protein dimerization activity"/>
    <property type="evidence" value="ECO:0007669"/>
    <property type="project" value="InterPro"/>
</dbReference>
<dbReference type="GO" id="GO:0003677">
    <property type="term" value="F:DNA binding"/>
    <property type="evidence" value="ECO:0007669"/>
    <property type="project" value="InterPro"/>
</dbReference>
<comment type="catalytic activity">
    <reaction evidence="10">
        <text>RNA(n) + a ribonucleoside 5'-triphosphate = RNA(n+1) + diphosphate</text>
        <dbReference type="Rhea" id="RHEA:21248"/>
        <dbReference type="Rhea" id="RHEA-COMP:14527"/>
        <dbReference type="Rhea" id="RHEA-COMP:17342"/>
        <dbReference type="ChEBI" id="CHEBI:33019"/>
        <dbReference type="ChEBI" id="CHEBI:61557"/>
        <dbReference type="ChEBI" id="CHEBI:140395"/>
        <dbReference type="EC" id="2.7.7.6"/>
    </reaction>
</comment>
<evidence type="ECO:0000256" key="5">
    <source>
        <dbReference type="ARBA" id="ARBA00022679"/>
    </source>
</evidence>
<evidence type="ECO:0000256" key="1">
    <source>
        <dbReference type="ARBA" id="ARBA00007123"/>
    </source>
</evidence>
<dbReference type="Pfam" id="PF01000">
    <property type="entry name" value="RNA_pol_A_bac"/>
    <property type="match status" value="1"/>
</dbReference>
<dbReference type="GO" id="GO:0006351">
    <property type="term" value="P:DNA-templated transcription"/>
    <property type="evidence" value="ECO:0007669"/>
    <property type="project" value="InterPro"/>
</dbReference>
<dbReference type="Proteomes" id="UP000230078">
    <property type="component" value="Unassembled WGS sequence"/>
</dbReference>
<evidence type="ECO:0000256" key="6">
    <source>
        <dbReference type="ARBA" id="ARBA00022695"/>
    </source>
</evidence>
<dbReference type="CDD" id="cd06928">
    <property type="entry name" value="RNAP_alpha_NTD"/>
    <property type="match status" value="1"/>
</dbReference>
<dbReference type="FunFam" id="2.170.120.12:FF:000001">
    <property type="entry name" value="DNA-directed RNA polymerase subunit alpha"/>
    <property type="match status" value="1"/>
</dbReference>
<dbReference type="InterPro" id="IPR011773">
    <property type="entry name" value="DNA-dir_RpoA"/>
</dbReference>
<dbReference type="NCBIfam" id="TIGR02027">
    <property type="entry name" value="rpoA"/>
    <property type="match status" value="1"/>
</dbReference>
<name>A0A2M7V1V1_9BACT</name>
<dbReference type="Gene3D" id="2.170.120.12">
    <property type="entry name" value="DNA-directed RNA polymerase, insert domain"/>
    <property type="match status" value="1"/>
</dbReference>
<dbReference type="InterPro" id="IPR011262">
    <property type="entry name" value="DNA-dir_RNA_pol_insert"/>
</dbReference>
<reference evidence="13" key="1">
    <citation type="submission" date="2017-09" db="EMBL/GenBank/DDBJ databases">
        <title>Depth-based differentiation of microbial function through sediment-hosted aquifers and enrichment of novel symbionts in the deep terrestrial subsurface.</title>
        <authorList>
            <person name="Probst A.J."/>
            <person name="Ladd B."/>
            <person name="Jarett J.K."/>
            <person name="Geller-Mcgrath D.E."/>
            <person name="Sieber C.M.K."/>
            <person name="Emerson J.B."/>
            <person name="Anantharaman K."/>
            <person name="Thomas B.C."/>
            <person name="Malmstrom R."/>
            <person name="Stieglmeier M."/>
            <person name="Klingl A."/>
            <person name="Woyke T."/>
            <person name="Ryan C.M."/>
            <person name="Banfield J.F."/>
        </authorList>
    </citation>
    <scope>NUCLEOTIDE SEQUENCE [LARGE SCALE GENOMIC DNA]</scope>
</reference>
<dbReference type="SMART" id="SM00662">
    <property type="entry name" value="RPOLD"/>
    <property type="match status" value="1"/>
</dbReference>
<dbReference type="InterPro" id="IPR036643">
    <property type="entry name" value="RNApol_insert_sf"/>
</dbReference>
<dbReference type="NCBIfam" id="NF003519">
    <property type="entry name" value="PRK05182.2-5"/>
    <property type="match status" value="1"/>
</dbReference>
<dbReference type="Gene3D" id="3.30.1360.10">
    <property type="entry name" value="RNA polymerase, RBP11-like subunit"/>
    <property type="match status" value="1"/>
</dbReference>
<comment type="caution">
    <text evidence="12">The sequence shown here is derived from an EMBL/GenBank/DDBJ whole genome shotgun (WGS) entry which is preliminary data.</text>
</comment>
<dbReference type="GO" id="GO:0000428">
    <property type="term" value="C:DNA-directed RNA polymerase complex"/>
    <property type="evidence" value="ECO:0007669"/>
    <property type="project" value="UniProtKB-KW"/>
</dbReference>
<dbReference type="SUPFAM" id="SSF55257">
    <property type="entry name" value="RBP11-like subunits of RNA polymerase"/>
    <property type="match status" value="1"/>
</dbReference>
<keyword evidence="7" id="KW-0804">Transcription</keyword>
<organism evidence="12 13">
    <name type="scientific">Candidatus Magasanikbacteria bacterium CG_4_10_14_0_2_um_filter_41_31</name>
    <dbReference type="NCBI Taxonomy" id="1974639"/>
    <lineage>
        <taxon>Bacteria</taxon>
        <taxon>Candidatus Magasanikiibacteriota</taxon>
    </lineage>
</organism>
<dbReference type="AlphaFoldDB" id="A0A2M7V1V1"/>
<evidence type="ECO:0000256" key="2">
    <source>
        <dbReference type="ARBA" id="ARBA00012418"/>
    </source>
</evidence>
<comment type="similarity">
    <text evidence="1">Belongs to the RNA polymerase alpha chain family.</text>
</comment>
<dbReference type="InterPro" id="IPR011263">
    <property type="entry name" value="DNA-dir_RNA_pol_RpoA/D/Rpb3"/>
</dbReference>
<evidence type="ECO:0000259" key="11">
    <source>
        <dbReference type="SMART" id="SM00662"/>
    </source>
</evidence>
<evidence type="ECO:0000256" key="8">
    <source>
        <dbReference type="ARBA" id="ARBA00032524"/>
    </source>
</evidence>
<keyword evidence="4 12" id="KW-0240">DNA-directed RNA polymerase</keyword>
<sequence>MEYNIPLPTTIEFNDTDREHVGQVVITPCSKGYGTTFGNALRRVLLSSLPGAAVESVKIEGVQHEFSAVEGVQEDMIEIILNLKQLAVQVHSDEPITLTLTKKGKGPITGKDFDKNADVEIANPDMVIANVTDDKKAFTMEITVAKGQGYVPVAQKETKHLDLGTIAIDSLYTPIRDVGYNVEMTRVGDVTNYEKLVMTVETDGTITPKDAISGATKILMDHFSLLLNETDEVSA</sequence>
<keyword evidence="5" id="KW-0808">Transferase</keyword>
<protein>
    <recommendedName>
        <fullName evidence="3">DNA-directed RNA polymerase subunit alpha</fullName>
        <ecNumber evidence="2">2.7.7.6</ecNumber>
    </recommendedName>
    <alternativeName>
        <fullName evidence="9">RNA polymerase subunit alpha</fullName>
    </alternativeName>
    <alternativeName>
        <fullName evidence="8">Transcriptase subunit alpha</fullName>
    </alternativeName>
</protein>
<evidence type="ECO:0000256" key="4">
    <source>
        <dbReference type="ARBA" id="ARBA00022478"/>
    </source>
</evidence>
<evidence type="ECO:0000313" key="13">
    <source>
        <dbReference type="Proteomes" id="UP000230078"/>
    </source>
</evidence>
<evidence type="ECO:0000256" key="10">
    <source>
        <dbReference type="ARBA" id="ARBA00048552"/>
    </source>
</evidence>
<accession>A0A2M7V1V1</accession>
<keyword evidence="6" id="KW-0548">Nucleotidyltransferase</keyword>
<dbReference type="EMBL" id="PFPI01000061">
    <property type="protein sequence ID" value="PIZ92324.1"/>
    <property type="molecule type" value="Genomic_DNA"/>
</dbReference>
<dbReference type="GO" id="GO:0003899">
    <property type="term" value="F:DNA-directed RNA polymerase activity"/>
    <property type="evidence" value="ECO:0007669"/>
    <property type="project" value="UniProtKB-EC"/>
</dbReference>
<gene>
    <name evidence="12" type="ORF">COX83_04495</name>
</gene>
<feature type="domain" description="DNA-directed RNA polymerase RpoA/D/Rpb3-type" evidence="11">
    <location>
        <begin position="21"/>
        <end position="229"/>
    </location>
</feature>
<evidence type="ECO:0000256" key="7">
    <source>
        <dbReference type="ARBA" id="ARBA00023163"/>
    </source>
</evidence>
<evidence type="ECO:0000256" key="3">
    <source>
        <dbReference type="ARBA" id="ARBA00015972"/>
    </source>
</evidence>
<dbReference type="InterPro" id="IPR036603">
    <property type="entry name" value="RBP11-like"/>
</dbReference>
<evidence type="ECO:0000313" key="12">
    <source>
        <dbReference type="EMBL" id="PIZ92324.1"/>
    </source>
</evidence>
<dbReference type="Pfam" id="PF01193">
    <property type="entry name" value="RNA_pol_L"/>
    <property type="match status" value="1"/>
</dbReference>